<dbReference type="EMBL" id="GBXM01049842">
    <property type="protein sequence ID" value="JAH58735.1"/>
    <property type="molecule type" value="Transcribed_RNA"/>
</dbReference>
<protein>
    <submittedName>
        <fullName evidence="2">Uncharacterized protein</fullName>
    </submittedName>
</protein>
<organism evidence="2">
    <name type="scientific">Anguilla anguilla</name>
    <name type="common">European freshwater eel</name>
    <name type="synonym">Muraena anguilla</name>
    <dbReference type="NCBI Taxonomy" id="7936"/>
    <lineage>
        <taxon>Eukaryota</taxon>
        <taxon>Metazoa</taxon>
        <taxon>Chordata</taxon>
        <taxon>Craniata</taxon>
        <taxon>Vertebrata</taxon>
        <taxon>Euteleostomi</taxon>
        <taxon>Actinopterygii</taxon>
        <taxon>Neopterygii</taxon>
        <taxon>Teleostei</taxon>
        <taxon>Anguilliformes</taxon>
        <taxon>Anguillidae</taxon>
        <taxon>Anguilla</taxon>
    </lineage>
</organism>
<accession>A0A0E9U0P3</accession>
<feature type="region of interest" description="Disordered" evidence="1">
    <location>
        <begin position="23"/>
        <end position="43"/>
    </location>
</feature>
<dbReference type="AlphaFoldDB" id="A0A0E9U0P3"/>
<proteinExistence type="predicted"/>
<evidence type="ECO:0000256" key="1">
    <source>
        <dbReference type="SAM" id="MobiDB-lite"/>
    </source>
</evidence>
<sequence length="43" mass="4719">MKQSKTNGLRQVLENNLYGCKLHGVSPLPPTRHSSVKVDNSGK</sequence>
<reference evidence="2" key="1">
    <citation type="submission" date="2014-11" db="EMBL/GenBank/DDBJ databases">
        <authorList>
            <person name="Amaro Gonzalez C."/>
        </authorList>
    </citation>
    <scope>NUCLEOTIDE SEQUENCE</scope>
</reference>
<evidence type="ECO:0000313" key="2">
    <source>
        <dbReference type="EMBL" id="JAH58735.1"/>
    </source>
</evidence>
<name>A0A0E9U0P3_ANGAN</name>
<reference evidence="2" key="2">
    <citation type="journal article" date="2015" name="Fish Shellfish Immunol.">
        <title>Early steps in the European eel (Anguilla anguilla)-Vibrio vulnificus interaction in the gills: Role of the RtxA13 toxin.</title>
        <authorList>
            <person name="Callol A."/>
            <person name="Pajuelo D."/>
            <person name="Ebbesson L."/>
            <person name="Teles M."/>
            <person name="MacKenzie S."/>
            <person name="Amaro C."/>
        </authorList>
    </citation>
    <scope>NUCLEOTIDE SEQUENCE</scope>
</reference>